<reference evidence="4 6" key="3">
    <citation type="submission" date="2019-03" db="EMBL/GenBank/DDBJ databases">
        <authorList>
            <consortium name="Pathogen Informatics"/>
        </authorList>
    </citation>
    <scope>NUCLEOTIDE SEQUENCE [LARGE SCALE GENOMIC DNA]</scope>
    <source>
        <strain evidence="4 6">NCTC12282</strain>
    </source>
</reference>
<accession>A0A2C6DQK9</accession>
<dbReference type="InterPro" id="IPR043990">
    <property type="entry name" value="AC_1"/>
</dbReference>
<protein>
    <submittedName>
        <fullName evidence="3">Autotransporter outer membrane beta-barrel domain-containing protein</fullName>
    </submittedName>
    <submittedName>
        <fullName evidence="4">Outer membrane protein IcsA autotransporter</fullName>
    </submittedName>
</protein>
<dbReference type="EMBL" id="PDDX01000001">
    <property type="protein sequence ID" value="PHI30622.1"/>
    <property type="molecule type" value="Genomic_DNA"/>
</dbReference>
<evidence type="ECO:0000313" key="6">
    <source>
        <dbReference type="Proteomes" id="UP000373449"/>
    </source>
</evidence>
<dbReference type="InterPro" id="IPR050909">
    <property type="entry name" value="Bact_Autotransporter_VF"/>
</dbReference>
<dbReference type="InterPro" id="IPR005546">
    <property type="entry name" value="Autotransporte_beta"/>
</dbReference>
<dbReference type="PROSITE" id="PS51208">
    <property type="entry name" value="AUTOTRANSPORTER"/>
    <property type="match status" value="1"/>
</dbReference>
<dbReference type="NCBIfam" id="TIGR01414">
    <property type="entry name" value="autotrans_barl"/>
    <property type="match status" value="1"/>
</dbReference>
<organism evidence="3 5">
    <name type="scientific">Budvicia aquatica</name>
    <dbReference type="NCBI Taxonomy" id="82979"/>
    <lineage>
        <taxon>Bacteria</taxon>
        <taxon>Pseudomonadati</taxon>
        <taxon>Pseudomonadota</taxon>
        <taxon>Gammaproteobacteria</taxon>
        <taxon>Enterobacterales</taxon>
        <taxon>Budviciaceae</taxon>
        <taxon>Budvicia</taxon>
    </lineage>
</organism>
<name>A0A2C6DQK9_9GAMM</name>
<evidence type="ECO:0000256" key="1">
    <source>
        <dbReference type="SAM" id="MobiDB-lite"/>
    </source>
</evidence>
<dbReference type="OrthoDB" id="6053567at2"/>
<sequence length="813" mass="86095">MNIKDKLIPDMYRGVVMCGTSLALLLLPVHALADLTINNSEKFVGEGQVLDTAGDLYVGRNRGNGTPGVLTITNGGRVDSRLGYVGYINGSKGITTVTGENSQWINTSELSVGFQSEGKLTIADGAKVSNTVGYIGHQAATGEVLVTGSHSLWQNTGDLTIAHTDSSGVLLIENGATVTSVSGHIAKFNSTASAIVTGSDSQWINSGNVFIAEGSNSKGSLILTDSGSVTAGTISVGTNGSIIIGGTDTADKPGFIHANTINLGANNSSLNFNHTSDNYLFTPGLSGAGIVDITSGNTTLSGLNTYWGPTFIHSGAVLEAASDGALSLNSKYTLAQGSILRLGGTRQTIATLSNSGVMVMNNSPSASGASLTIIGDYIGNNGHIIFNSLLGGDNSVTDFMMVKGNTSGITNISVIHAGGLGADTIEGIKLIDVRGNSDGEFIQNGRIVAGPYEYYLHKNGANNVDGGWYLRSEHPTTPEPEKPYVPETPNENGNNNGNSGKPSGHIQRPESGSYMANMAIASKLFNQRLEDRNGRAENSSLWLRQSGAHTRFRDGSAQLHNQTNRYVVQGGGEVLTTHFSDADSLGLGTMFGYGSASTHTDSVRSSYSSKALVDGYSTGLYATWYQNANTHNGFYADSWINYSWLHARVNGDGLSGERYNINGYSASFESGYKLSLRQNESSQIAITPQAQIIWNGLRADNHTELNGTRVQSDGSNNIQTRLGVKLSRNRISGLNMPFSVYTEANWMNNSKLIGSTLDSIKTHQAGSQNLAELKLGTQGQVANNTFLWTSVAQQLGNDSYSDTLVNLGLKYQF</sequence>
<dbReference type="SUPFAM" id="SSF51126">
    <property type="entry name" value="Pectin lyase-like"/>
    <property type="match status" value="1"/>
</dbReference>
<dbReference type="Gene3D" id="2.40.128.130">
    <property type="entry name" value="Autotransporter beta-domain"/>
    <property type="match status" value="1"/>
</dbReference>
<dbReference type="PANTHER" id="PTHR12338">
    <property type="entry name" value="AUTOTRANSPORTER"/>
    <property type="match status" value="1"/>
</dbReference>
<dbReference type="GO" id="GO:0019867">
    <property type="term" value="C:outer membrane"/>
    <property type="evidence" value="ECO:0007669"/>
    <property type="project" value="InterPro"/>
</dbReference>
<dbReference type="Pfam" id="PF03797">
    <property type="entry name" value="Autotransporter"/>
    <property type="match status" value="1"/>
</dbReference>
<dbReference type="PANTHER" id="PTHR12338:SF5">
    <property type="entry name" value="ANTIGEN 43-RELATED"/>
    <property type="match status" value="1"/>
</dbReference>
<dbReference type="RefSeq" id="WP_051323113.1">
    <property type="nucleotide sequence ID" value="NZ_CAADJA010000002.1"/>
</dbReference>
<proteinExistence type="predicted"/>
<dbReference type="CDD" id="cd01344">
    <property type="entry name" value="PL2_Passenger_AT"/>
    <property type="match status" value="1"/>
</dbReference>
<dbReference type="Proteomes" id="UP000373449">
    <property type="component" value="Unassembled WGS sequence"/>
</dbReference>
<dbReference type="Pfam" id="PF18883">
    <property type="entry name" value="AC_1"/>
    <property type="match status" value="1"/>
</dbReference>
<dbReference type="InterPro" id="IPR036709">
    <property type="entry name" value="Autotransporte_beta_dom_sf"/>
</dbReference>
<dbReference type="Proteomes" id="UP000224974">
    <property type="component" value="Unassembled WGS sequence"/>
</dbReference>
<evidence type="ECO:0000313" key="4">
    <source>
        <dbReference type="EMBL" id="VFS50092.1"/>
    </source>
</evidence>
<dbReference type="AlphaFoldDB" id="A0A2C6DQK9"/>
<keyword evidence="5" id="KW-1185">Reference proteome</keyword>
<dbReference type="NCBIfam" id="TIGR04393">
    <property type="entry name" value="rpt_T5SS_PEPC"/>
    <property type="match status" value="3"/>
</dbReference>
<dbReference type="EMBL" id="CAADJA010000002">
    <property type="protein sequence ID" value="VFS50092.1"/>
    <property type="molecule type" value="Genomic_DNA"/>
</dbReference>
<dbReference type="InterPro" id="IPR012332">
    <property type="entry name" value="Autotransporter_pectin_lyase_C"/>
</dbReference>
<feature type="region of interest" description="Disordered" evidence="1">
    <location>
        <begin position="469"/>
        <end position="510"/>
    </location>
</feature>
<feature type="domain" description="Autotransporter" evidence="2">
    <location>
        <begin position="534"/>
        <end position="813"/>
    </location>
</feature>
<dbReference type="InterPro" id="IPR011050">
    <property type="entry name" value="Pectin_lyase_fold/virulence"/>
</dbReference>
<dbReference type="SUPFAM" id="SSF103515">
    <property type="entry name" value="Autotransporter"/>
    <property type="match status" value="1"/>
</dbReference>
<evidence type="ECO:0000313" key="3">
    <source>
        <dbReference type="EMBL" id="PHI30622.1"/>
    </source>
</evidence>
<evidence type="ECO:0000313" key="5">
    <source>
        <dbReference type="Proteomes" id="UP000224974"/>
    </source>
</evidence>
<dbReference type="SMART" id="SM00869">
    <property type="entry name" value="Autotransporter"/>
    <property type="match status" value="1"/>
</dbReference>
<feature type="compositionally biased region" description="Low complexity" evidence="1">
    <location>
        <begin position="490"/>
        <end position="500"/>
    </location>
</feature>
<reference evidence="3" key="1">
    <citation type="submission" date="2017-09" db="EMBL/GenBank/DDBJ databases">
        <title>FDA dAtabase for Regulatory Grade micrObial Sequences (FDA-ARGOS): Supporting development and validation of Infectious Disease Dx tests.</title>
        <authorList>
            <person name="Minogue T."/>
            <person name="Wolcott M."/>
            <person name="Wasieloski L."/>
            <person name="Aguilar W."/>
            <person name="Moore D."/>
            <person name="Tallon L.J."/>
            <person name="Sadzewicz L."/>
            <person name="Ott S."/>
            <person name="Zhao X."/>
            <person name="Nagaraj S."/>
            <person name="Vavikolanu K."/>
            <person name="Aluvathingal J."/>
            <person name="Nadendla S."/>
            <person name="Sichtig H."/>
        </authorList>
    </citation>
    <scope>NUCLEOTIDE SEQUENCE</scope>
    <source>
        <strain evidence="3">FDAARGOS_387</strain>
    </source>
</reference>
<gene>
    <name evidence="4" type="primary">icsA_37</name>
    <name evidence="3" type="ORF">CRN84_15385</name>
    <name evidence="4" type="ORF">NCTC12282_04331</name>
</gene>
<feature type="compositionally biased region" description="Basic and acidic residues" evidence="1">
    <location>
        <begin position="471"/>
        <end position="484"/>
    </location>
</feature>
<evidence type="ECO:0000259" key="2">
    <source>
        <dbReference type="PROSITE" id="PS51208"/>
    </source>
</evidence>
<dbReference type="STRING" id="1111728.GCA_000427805_00184"/>
<dbReference type="Gene3D" id="2.160.20.20">
    <property type="match status" value="1"/>
</dbReference>
<dbReference type="InterPro" id="IPR006315">
    <property type="entry name" value="OM_autotransptr_brl_dom"/>
</dbReference>
<dbReference type="InterPro" id="IPR030895">
    <property type="entry name" value="T5SS_PEPC_rpt"/>
</dbReference>
<reference evidence="5" key="2">
    <citation type="submission" date="2017-09" db="EMBL/GenBank/DDBJ databases">
        <title>FDA dAtabase for Regulatory Grade micrObial Sequences (FDA-ARGOS): Supporting development and validation of Infectious Disease Dx tests.</title>
        <authorList>
            <person name="Minogue T."/>
            <person name="Wolcott M."/>
            <person name="Wasieloski L."/>
            <person name="Aguilar W."/>
            <person name="Moore D."/>
            <person name="Tallon L."/>
            <person name="Sadzewicz L."/>
            <person name="Ott S."/>
            <person name="Zhao X."/>
            <person name="Nagaraj S."/>
            <person name="Vavikolanu K."/>
            <person name="Aluvathingal J."/>
            <person name="Nadendla S."/>
            <person name="Sichtig H."/>
        </authorList>
    </citation>
    <scope>NUCLEOTIDE SEQUENCE [LARGE SCALE GENOMIC DNA]</scope>
    <source>
        <strain evidence="5">FDAARGOS_387</strain>
    </source>
</reference>